<dbReference type="InterPro" id="IPR006103">
    <property type="entry name" value="Glyco_hydro_2_cat"/>
</dbReference>
<accession>A0ABW5UHP3</accession>
<dbReference type="InterPro" id="IPR032311">
    <property type="entry name" value="DUF4982"/>
</dbReference>
<feature type="signal peptide" evidence="4">
    <location>
        <begin position="1"/>
        <end position="28"/>
    </location>
</feature>
<dbReference type="InterPro" id="IPR006102">
    <property type="entry name" value="Ig-like_GH2"/>
</dbReference>
<dbReference type="Pfam" id="PF02836">
    <property type="entry name" value="Glyco_hydro_2_C"/>
    <property type="match status" value="1"/>
</dbReference>
<feature type="chain" id="PRO_5046126652" evidence="4">
    <location>
        <begin position="29"/>
        <end position="836"/>
    </location>
</feature>
<dbReference type="Pfam" id="PF02837">
    <property type="entry name" value="Glyco_hydro_2_N"/>
    <property type="match status" value="1"/>
</dbReference>
<feature type="domain" description="DUF4982" evidence="8">
    <location>
        <begin position="656"/>
        <end position="715"/>
    </location>
</feature>
<reference evidence="11" key="1">
    <citation type="journal article" date="2019" name="Int. J. Syst. Evol. Microbiol.">
        <title>The Global Catalogue of Microorganisms (GCM) 10K type strain sequencing project: providing services to taxonomists for standard genome sequencing and annotation.</title>
        <authorList>
            <consortium name="The Broad Institute Genomics Platform"/>
            <consortium name="The Broad Institute Genome Sequencing Center for Infectious Disease"/>
            <person name="Wu L."/>
            <person name="Ma J."/>
        </authorList>
    </citation>
    <scope>NUCLEOTIDE SEQUENCE [LARGE SCALE GENOMIC DNA]</scope>
    <source>
        <strain evidence="11">KCTC 42247</strain>
    </source>
</reference>
<dbReference type="Gene3D" id="2.60.120.260">
    <property type="entry name" value="Galactose-binding domain-like"/>
    <property type="match status" value="1"/>
</dbReference>
<evidence type="ECO:0000256" key="1">
    <source>
        <dbReference type="ARBA" id="ARBA00007401"/>
    </source>
</evidence>
<gene>
    <name evidence="10" type="ORF">ACFSQ6_14835</name>
</gene>
<dbReference type="InterPro" id="IPR040605">
    <property type="entry name" value="Glyco_hydro2_dom5"/>
</dbReference>
<sequence>MYSKFTRFLVANISVCVLLLSSSNELMAQADFGKATKINKDWHFKLGDQAEAATTEKLDRSWQAVQLPHDWSVRQPLSPSLASATGYLPGGIGWYHKQIFVDANQQGKQLYIYFEGVYNRSEVFVNGRSLGKRPNGYVSFMYDLTPHLKYGAENTIAVRVDHTQDADSRWYTGSGIYRDVWLVQANKVHLEPWGLYVYPEVNKNKGTLKIETPVQNHSNHVANVQVTHTLVDAAGKTVTKKTTKLNVPSNGKQAINSTLEVRDPELWDLDNPTLYTLQTTITQDGQIVDQSSVRTGFRTYTFDPNTGFALNGVGMKVKGVCLHHDAGVLGAAVYPEVWRRRLLQLKSIGVNAIRTSHNPQASSLYALCDELGMLVMNEAFDEWEFPKRKWLSGWNVGTPGFQGAFDYFEEWGERDLADMVRRDRNHLSIFAWSIGNEVDYPNDPYSHPVLDGGQGSGFTQPIFGGYRKDAPDAMRLGDIAKRLAAVVRQHDQSRPITAGLAGVAMSNETAYPGVLDIAGYNYTESRYVEDHAKYPERVIYGSENRHDYGAWKAVTENEHIFGQFLWTGIDYLGESGRWPSRGFYSGLLDFAGFMKPRGYYRASLWSDEPMAYLGTYPVQGGGAATDTWSLLEAEQGGKKDQAPSMDAWPVWNYQEGQQIRVVSYSNAPKVYLELNGRKIGEEKSADDRHGIVYWDIPYAAGNLTVIGLDESGREIVRHSLQTSKRSYALKVIEDAKQTVAADGGLAQISVQIVDEDGVIVPMADDEITCQIVGPGTLLGMEAGNNSDMSDYTDNQQRAFKGKMMVYVRANGKPSEKIQVRLSAPWLQSAEVAIALQ</sequence>
<dbReference type="Proteomes" id="UP001597418">
    <property type="component" value="Unassembled WGS sequence"/>
</dbReference>
<dbReference type="PANTHER" id="PTHR42732">
    <property type="entry name" value="BETA-GALACTOSIDASE"/>
    <property type="match status" value="1"/>
</dbReference>
<dbReference type="PANTHER" id="PTHR42732:SF1">
    <property type="entry name" value="BETA-MANNOSIDASE"/>
    <property type="match status" value="1"/>
</dbReference>
<evidence type="ECO:0000259" key="6">
    <source>
        <dbReference type="Pfam" id="PF02836"/>
    </source>
</evidence>
<comment type="similarity">
    <text evidence="1">Belongs to the glycosyl hydrolase 2 family.</text>
</comment>
<evidence type="ECO:0000313" key="11">
    <source>
        <dbReference type="Proteomes" id="UP001597418"/>
    </source>
</evidence>
<evidence type="ECO:0000256" key="2">
    <source>
        <dbReference type="ARBA" id="ARBA00022801"/>
    </source>
</evidence>
<dbReference type="InterPro" id="IPR017853">
    <property type="entry name" value="GH"/>
</dbReference>
<evidence type="ECO:0000259" key="9">
    <source>
        <dbReference type="Pfam" id="PF18565"/>
    </source>
</evidence>
<organism evidence="10 11">
    <name type="scientific">Sphingobacterium populi</name>
    <dbReference type="NCBI Taxonomy" id="1812824"/>
    <lineage>
        <taxon>Bacteria</taxon>
        <taxon>Pseudomonadati</taxon>
        <taxon>Bacteroidota</taxon>
        <taxon>Sphingobacteriia</taxon>
        <taxon>Sphingobacteriales</taxon>
        <taxon>Sphingobacteriaceae</taxon>
        <taxon>Sphingobacterium</taxon>
    </lineage>
</organism>
<name>A0ABW5UHP3_9SPHI</name>
<keyword evidence="11" id="KW-1185">Reference proteome</keyword>
<dbReference type="Gene3D" id="2.60.40.10">
    <property type="entry name" value="Immunoglobulins"/>
    <property type="match status" value="3"/>
</dbReference>
<dbReference type="Gene3D" id="3.20.20.80">
    <property type="entry name" value="Glycosidases"/>
    <property type="match status" value="1"/>
</dbReference>
<evidence type="ECO:0000259" key="7">
    <source>
        <dbReference type="Pfam" id="PF02837"/>
    </source>
</evidence>
<dbReference type="SUPFAM" id="SSF49303">
    <property type="entry name" value="beta-Galactosidase/glucuronidase domain"/>
    <property type="match status" value="1"/>
</dbReference>
<protein>
    <submittedName>
        <fullName evidence="10">Sugar-binding domain-containing protein</fullName>
    </submittedName>
</protein>
<dbReference type="InterPro" id="IPR008979">
    <property type="entry name" value="Galactose-bd-like_sf"/>
</dbReference>
<evidence type="ECO:0000256" key="4">
    <source>
        <dbReference type="SAM" id="SignalP"/>
    </source>
</evidence>
<feature type="domain" description="Glycoside hydrolase family 2 catalytic" evidence="6">
    <location>
        <begin position="307"/>
        <end position="499"/>
    </location>
</feature>
<evidence type="ECO:0000256" key="3">
    <source>
        <dbReference type="ARBA" id="ARBA00023295"/>
    </source>
</evidence>
<feature type="domain" description="Glycosyl hydrolases family 2 sugar binding" evidence="7">
    <location>
        <begin position="39"/>
        <end position="184"/>
    </location>
</feature>
<feature type="domain" description="Glycoside hydrolase family 2" evidence="9">
    <location>
        <begin position="729"/>
        <end position="831"/>
    </location>
</feature>
<comment type="caution">
    <text evidence="10">The sequence shown here is derived from an EMBL/GenBank/DDBJ whole genome shotgun (WGS) entry which is preliminary data.</text>
</comment>
<evidence type="ECO:0000313" key="10">
    <source>
        <dbReference type="EMBL" id="MFD2744671.1"/>
    </source>
</evidence>
<dbReference type="SUPFAM" id="SSF51445">
    <property type="entry name" value="(Trans)glycosidases"/>
    <property type="match status" value="1"/>
</dbReference>
<dbReference type="EMBL" id="JBHUMB010000014">
    <property type="protein sequence ID" value="MFD2744671.1"/>
    <property type="molecule type" value="Genomic_DNA"/>
</dbReference>
<dbReference type="SUPFAM" id="SSF49785">
    <property type="entry name" value="Galactose-binding domain-like"/>
    <property type="match status" value="1"/>
</dbReference>
<feature type="domain" description="Glycoside hydrolase family 2 immunoglobulin-like beta-sandwich" evidence="5">
    <location>
        <begin position="194"/>
        <end position="298"/>
    </location>
</feature>
<dbReference type="InterPro" id="IPR036156">
    <property type="entry name" value="Beta-gal/glucu_dom_sf"/>
</dbReference>
<proteinExistence type="inferred from homology"/>
<evidence type="ECO:0000259" key="8">
    <source>
        <dbReference type="Pfam" id="PF16355"/>
    </source>
</evidence>
<dbReference type="Pfam" id="PF18565">
    <property type="entry name" value="Glyco_hydro2_C5"/>
    <property type="match status" value="1"/>
</dbReference>
<dbReference type="InterPro" id="IPR051913">
    <property type="entry name" value="GH2_Domain-Containing"/>
</dbReference>
<keyword evidence="2" id="KW-0378">Hydrolase</keyword>
<dbReference type="InterPro" id="IPR013783">
    <property type="entry name" value="Ig-like_fold"/>
</dbReference>
<dbReference type="InterPro" id="IPR006101">
    <property type="entry name" value="Glyco_hydro_2"/>
</dbReference>
<dbReference type="Pfam" id="PF16355">
    <property type="entry name" value="DUF4982"/>
    <property type="match status" value="1"/>
</dbReference>
<dbReference type="Pfam" id="PF00703">
    <property type="entry name" value="Glyco_hydro_2"/>
    <property type="match status" value="1"/>
</dbReference>
<dbReference type="RefSeq" id="WP_066752378.1">
    <property type="nucleotide sequence ID" value="NZ_JBHUMB010000014.1"/>
</dbReference>
<evidence type="ECO:0000259" key="5">
    <source>
        <dbReference type="Pfam" id="PF00703"/>
    </source>
</evidence>
<keyword evidence="3" id="KW-0326">Glycosidase</keyword>
<dbReference type="InterPro" id="IPR006104">
    <property type="entry name" value="Glyco_hydro_2_N"/>
</dbReference>
<dbReference type="PRINTS" id="PR00132">
    <property type="entry name" value="GLHYDRLASE2"/>
</dbReference>
<keyword evidence="4" id="KW-0732">Signal</keyword>